<dbReference type="SUPFAM" id="SSF82171">
    <property type="entry name" value="DPP6 N-terminal domain-like"/>
    <property type="match status" value="1"/>
</dbReference>
<feature type="compositionally biased region" description="Low complexity" evidence="2">
    <location>
        <begin position="56"/>
        <end position="68"/>
    </location>
</feature>
<keyword evidence="4" id="KW-0645">Protease</keyword>
<dbReference type="GO" id="GO:0006508">
    <property type="term" value="P:proteolysis"/>
    <property type="evidence" value="ECO:0007669"/>
    <property type="project" value="InterPro"/>
</dbReference>
<dbReference type="SUPFAM" id="SSF53474">
    <property type="entry name" value="alpha/beta-Hydrolases"/>
    <property type="match status" value="1"/>
</dbReference>
<gene>
    <name evidence="4" type="ORF">PLANPX_3682</name>
</gene>
<dbReference type="AlphaFoldDB" id="A0A5K7XBB1"/>
<organism evidence="4 5">
    <name type="scientific">Lacipirellula parvula</name>
    <dbReference type="NCBI Taxonomy" id="2650471"/>
    <lineage>
        <taxon>Bacteria</taxon>
        <taxon>Pseudomonadati</taxon>
        <taxon>Planctomycetota</taxon>
        <taxon>Planctomycetia</taxon>
        <taxon>Pirellulales</taxon>
        <taxon>Lacipirellulaceae</taxon>
        <taxon>Lacipirellula</taxon>
    </lineage>
</organism>
<dbReference type="InterPro" id="IPR011042">
    <property type="entry name" value="6-blade_b-propeller_TolB-like"/>
</dbReference>
<reference evidence="5" key="1">
    <citation type="submission" date="2019-10" db="EMBL/GenBank/DDBJ databases">
        <title>Lacipirellula parvula gen. nov., sp. nov., representing a lineage of planctomycetes widespread in freshwater anoxic habitats, and description of the family Lacipirellulaceae.</title>
        <authorList>
            <person name="Dedysh S.N."/>
            <person name="Kulichevskaya I.S."/>
            <person name="Beletsky A.V."/>
            <person name="Rakitin A.L."/>
            <person name="Mardanov A.V."/>
            <person name="Ivanova A.A."/>
            <person name="Saltykova V.X."/>
            <person name="Rijpstra W.I.C."/>
            <person name="Sinninghe Damste J.S."/>
            <person name="Ravin N.V."/>
        </authorList>
    </citation>
    <scope>NUCLEOTIDE SEQUENCE [LARGE SCALE GENOMIC DNA]</scope>
    <source>
        <strain evidence="5">PX69</strain>
    </source>
</reference>
<accession>A0A5K7XBB1</accession>
<keyword evidence="1" id="KW-0378">Hydrolase</keyword>
<evidence type="ECO:0000313" key="4">
    <source>
        <dbReference type="EMBL" id="BBO34070.1"/>
    </source>
</evidence>
<dbReference type="GO" id="GO:0004252">
    <property type="term" value="F:serine-type endopeptidase activity"/>
    <property type="evidence" value="ECO:0007669"/>
    <property type="project" value="TreeGrafter"/>
</dbReference>
<evidence type="ECO:0000256" key="1">
    <source>
        <dbReference type="ARBA" id="ARBA00022801"/>
    </source>
</evidence>
<sequence length="747" mass="81514">MGLFHPHQFSGKLTSRLLAVVALAAVVGCNPPPRVEESKAAADEAATPAEGEKAAEATPAATTTDAPADQGASAKEQKLIPRSVLFGNPQKASARISPNGQWMSYLAPVDGILNVFVAPIDDMSAAKQVTDDKTRDIRGYSWAYTGEHILYTQDKGGDEDWHLYATDVATGKTTDLTPLDNIHATIEGVSEKFPDEILVGLNDRNPQLHDIYRVNLKTGDRKLIQENPGYAAFITDDDYNVRFAFTYTADGGNEVLEPAEGDAGKPGDKGITDWVTFMKVGPEDAMSTSPAGFNKDGTVLYLLDSRDRNTSALFSIDLKTDEKKLIAENPKADIGEVLVHPTEKTIQAVAFTYEKTEWDILDESIKKDLDYLKTVEDGEVIVTSRTLDDKQWTVAFMLDDGPVKFYRYDRGEGKAHFLFNSRDDLEGYPLVKMHPVLIPTRDGKELVSYLTLPAGSDPDGDGVPNTPVPLVLNVHGGPWARDAWGFDPEHQWLADRGYAVLAVNYRGSTGFGKSFVNAANGEWAGKMHDDLIDAVNWAVKKGIAQKDKVAIMGGSYGGYATLVGLTYTPDVFAAGVDIVGPSSLVTLLENVPPYWASFMPVMKIRVGDVDTEEGKAELLKRSPMTKVDQIKKPLLIGQGANDPRVTQLEADQIVKSMEDKKIPVTYVLYPDEGHGFAREPNRKSFNAVTEAFLAEHLGGKYEPVGKDFEGASIHVPSGAAQVPGLDKELKADRKQMPPKPEAKETEK</sequence>
<proteinExistence type="predicted"/>
<dbReference type="PANTHER" id="PTHR42776:SF27">
    <property type="entry name" value="DIPEPTIDYL PEPTIDASE FAMILY MEMBER 6"/>
    <property type="match status" value="1"/>
</dbReference>
<evidence type="ECO:0000256" key="2">
    <source>
        <dbReference type="SAM" id="MobiDB-lite"/>
    </source>
</evidence>
<feature type="compositionally biased region" description="Basic and acidic residues" evidence="2">
    <location>
        <begin position="725"/>
        <end position="747"/>
    </location>
</feature>
<dbReference type="InterPro" id="IPR001375">
    <property type="entry name" value="Peptidase_S9_cat"/>
</dbReference>
<dbReference type="Gene3D" id="2.120.10.30">
    <property type="entry name" value="TolB, C-terminal domain"/>
    <property type="match status" value="1"/>
</dbReference>
<keyword evidence="5" id="KW-1185">Reference proteome</keyword>
<dbReference type="KEGG" id="lpav:PLANPX_3682"/>
<dbReference type="PANTHER" id="PTHR42776">
    <property type="entry name" value="SERINE PEPTIDASE S9 FAMILY MEMBER"/>
    <property type="match status" value="1"/>
</dbReference>
<dbReference type="InterPro" id="IPR029058">
    <property type="entry name" value="AB_hydrolase_fold"/>
</dbReference>
<dbReference type="Gene3D" id="3.40.50.1820">
    <property type="entry name" value="alpha/beta hydrolase"/>
    <property type="match status" value="1"/>
</dbReference>
<evidence type="ECO:0000259" key="3">
    <source>
        <dbReference type="Pfam" id="PF00326"/>
    </source>
</evidence>
<feature type="region of interest" description="Disordered" evidence="2">
    <location>
        <begin position="32"/>
        <end position="74"/>
    </location>
</feature>
<evidence type="ECO:0000313" key="5">
    <source>
        <dbReference type="Proteomes" id="UP000326837"/>
    </source>
</evidence>
<keyword evidence="4" id="KW-0031">Aminopeptidase</keyword>
<protein>
    <submittedName>
        <fullName evidence="4">Dipeptidyl aminopeptidase</fullName>
    </submittedName>
</protein>
<dbReference type="GO" id="GO:0004177">
    <property type="term" value="F:aminopeptidase activity"/>
    <property type="evidence" value="ECO:0007669"/>
    <property type="project" value="UniProtKB-KW"/>
</dbReference>
<dbReference type="Pfam" id="PF00326">
    <property type="entry name" value="Peptidase_S9"/>
    <property type="match status" value="1"/>
</dbReference>
<dbReference type="EMBL" id="AP021861">
    <property type="protein sequence ID" value="BBO34070.1"/>
    <property type="molecule type" value="Genomic_DNA"/>
</dbReference>
<dbReference type="Proteomes" id="UP000326837">
    <property type="component" value="Chromosome"/>
</dbReference>
<dbReference type="RefSeq" id="WP_152099714.1">
    <property type="nucleotide sequence ID" value="NZ_AP021861.1"/>
</dbReference>
<feature type="domain" description="Peptidase S9 prolyl oligopeptidase catalytic" evidence="3">
    <location>
        <begin position="484"/>
        <end position="699"/>
    </location>
</feature>
<name>A0A5K7XBB1_9BACT</name>
<feature type="region of interest" description="Disordered" evidence="2">
    <location>
        <begin position="706"/>
        <end position="747"/>
    </location>
</feature>